<feature type="compositionally biased region" description="Polar residues" evidence="2">
    <location>
        <begin position="14"/>
        <end position="28"/>
    </location>
</feature>
<feature type="region of interest" description="Disordered" evidence="2">
    <location>
        <begin position="800"/>
        <end position="844"/>
    </location>
</feature>
<evidence type="ECO:0000313" key="3">
    <source>
        <dbReference type="EMBL" id="OXA51231.1"/>
    </source>
</evidence>
<accession>A0A226E2T0</accession>
<feature type="region of interest" description="Disordered" evidence="2">
    <location>
        <begin position="868"/>
        <end position="942"/>
    </location>
</feature>
<feature type="compositionally biased region" description="Low complexity" evidence="2">
    <location>
        <begin position="33"/>
        <end position="49"/>
    </location>
</feature>
<sequence length="1011" mass="111499">MASSSSKPSPTPPRQRTTLFTPRPSSIKNMRRTTPSSSLQVLSTPSSKSHVIPARRRHPRLGVPVLVGTQQPIPVHNPATANRKKHNVSNSSIVLDTIHRCPICCHGLVDEDGLSMRENYLKYKKDAEFRRRKLEDGWEGRPVKKTDDDIIVVDLDSHRSKANGATKWDKFFDETRFVHQELLYNRDKGLQQVNELQSKLQTAKNSLEKLRERQEVVAKPLDEIPKRTPIPRMLIPYLHQIADDDYCLFALSQIVEPRPYPGTRFDIDDLLLGILKKVNPTLCHQLSNSSAKSGSSILPTYNALFPDTCLPILKSLRDKESASAKASEIPVVKDSQGNALAITIMYMVDDDDDDDDDKEHDEQTIKLPPDQFILAEKASNFVLRSGHSSNVTLMESDDGQGMTTLVQWESPEVETSRIEEDVSVITLPQPGPVLSSPASTTAQTVDTTTSTLDRPLFTDDDDRHDDSSTKLIAAVMKNPEVDDSCSKNHQSIDDSCSSSVLPGMQSFLSLTSIHSAPPPPCPSRQVNGQEEDFSRLVVNPVVTQEDEGTNPSPRLPRINKSDITHIETQCSMSTLSDVTTTNVSENEHFIQVGGPPMCTNYGDGGKEEERSIFAPQVARSGPLIPLLPPIHAALGGLNCPVVKPSLESPSRSGTNIVPATTNDSHTKVVIECETVTKRSISNKSSPRLVTYASPPPLPPQPEGSLPFFTDAQQAHAVQEAISRLCLEIGPPVPLRTNNNGSRSGTSVNKLPLLPLTRDAYIALPLAGLRSNRRHHHHLPPLPPSPMTRAPPVCTTPVPSLTSSISLLLPTPPKRPPARHRGASKSKSPKGTRYGEPPPTTTTQQILNRLRPGAVAVFNSQLQRSLPPIKHQRLRSYSRRRGEEKSRLFGGGLAAGSKSLNSAPTTQRHKRNVTFISEGSRSLQNSQRHPHQRKTRSNSELKMATASANLYSLFLRERAPYENSGDEEKSLGGGRRGNNNVEKNGGDDKDLPTRKSLINWKWRRALDNDTTH</sequence>
<name>A0A226E2T0_FOLCA</name>
<evidence type="ECO:0000256" key="2">
    <source>
        <dbReference type="SAM" id="MobiDB-lite"/>
    </source>
</evidence>
<comment type="caution">
    <text evidence="3">The sequence shown here is derived from an EMBL/GenBank/DDBJ whole genome shotgun (WGS) entry which is preliminary data.</text>
</comment>
<feature type="coiled-coil region" evidence="1">
    <location>
        <begin position="186"/>
        <end position="213"/>
    </location>
</feature>
<dbReference type="Proteomes" id="UP000198287">
    <property type="component" value="Unassembled WGS sequence"/>
</dbReference>
<keyword evidence="1" id="KW-0175">Coiled coil</keyword>
<protein>
    <submittedName>
        <fullName evidence="3">Uncharacterized protein</fullName>
    </submittedName>
</protein>
<feature type="compositionally biased region" description="Basic and acidic residues" evidence="2">
    <location>
        <begin position="983"/>
        <end position="992"/>
    </location>
</feature>
<feature type="compositionally biased region" description="Basic residues" evidence="2">
    <location>
        <begin position="869"/>
        <end position="878"/>
    </location>
</feature>
<dbReference type="EMBL" id="LNIX01000008">
    <property type="protein sequence ID" value="OXA51231.1"/>
    <property type="molecule type" value="Genomic_DNA"/>
</dbReference>
<evidence type="ECO:0000313" key="4">
    <source>
        <dbReference type="Proteomes" id="UP000198287"/>
    </source>
</evidence>
<keyword evidence="4" id="KW-1185">Reference proteome</keyword>
<feature type="region of interest" description="Disordered" evidence="2">
    <location>
        <begin position="429"/>
        <end position="465"/>
    </location>
</feature>
<proteinExistence type="predicted"/>
<feature type="compositionally biased region" description="Basic and acidic residues" evidence="2">
    <location>
        <begin position="960"/>
        <end position="969"/>
    </location>
</feature>
<feature type="compositionally biased region" description="Low complexity" evidence="2">
    <location>
        <begin position="440"/>
        <end position="451"/>
    </location>
</feature>
<feature type="compositionally biased region" description="Basic residues" evidence="2">
    <location>
        <begin position="815"/>
        <end position="829"/>
    </location>
</feature>
<feature type="region of interest" description="Disordered" evidence="2">
    <location>
        <begin position="960"/>
        <end position="992"/>
    </location>
</feature>
<feature type="compositionally biased region" description="Polar residues" evidence="2">
    <location>
        <begin position="913"/>
        <end position="926"/>
    </location>
</feature>
<organism evidence="3 4">
    <name type="scientific">Folsomia candida</name>
    <name type="common">Springtail</name>
    <dbReference type="NCBI Taxonomy" id="158441"/>
    <lineage>
        <taxon>Eukaryota</taxon>
        <taxon>Metazoa</taxon>
        <taxon>Ecdysozoa</taxon>
        <taxon>Arthropoda</taxon>
        <taxon>Hexapoda</taxon>
        <taxon>Collembola</taxon>
        <taxon>Entomobryomorpha</taxon>
        <taxon>Isotomoidea</taxon>
        <taxon>Isotomidae</taxon>
        <taxon>Proisotominae</taxon>
        <taxon>Folsomia</taxon>
    </lineage>
</organism>
<feature type="region of interest" description="Disordered" evidence="2">
    <location>
        <begin position="1"/>
        <end position="53"/>
    </location>
</feature>
<dbReference type="AlphaFoldDB" id="A0A226E2T0"/>
<gene>
    <name evidence="3" type="ORF">Fcan01_14073</name>
</gene>
<evidence type="ECO:0000256" key="1">
    <source>
        <dbReference type="SAM" id="Coils"/>
    </source>
</evidence>
<reference evidence="3 4" key="1">
    <citation type="submission" date="2015-12" db="EMBL/GenBank/DDBJ databases">
        <title>The genome of Folsomia candida.</title>
        <authorList>
            <person name="Faddeeva A."/>
            <person name="Derks M.F."/>
            <person name="Anvar Y."/>
            <person name="Smit S."/>
            <person name="Van Straalen N."/>
            <person name="Roelofs D."/>
        </authorList>
    </citation>
    <scope>NUCLEOTIDE SEQUENCE [LARGE SCALE GENOMIC DNA]</scope>
    <source>
        <strain evidence="3 4">VU population</strain>
        <tissue evidence="3">Whole body</tissue>
    </source>
</reference>